<evidence type="ECO:0000256" key="1">
    <source>
        <dbReference type="ARBA" id="ARBA00001971"/>
    </source>
</evidence>
<dbReference type="Proteomes" id="UP001567538">
    <property type="component" value="Unassembled WGS sequence"/>
</dbReference>
<dbReference type="AlphaFoldDB" id="A0ABD1GXH0"/>
<evidence type="ECO:0000256" key="12">
    <source>
        <dbReference type="PIRSR" id="PIRSR602401-1"/>
    </source>
</evidence>
<dbReference type="InterPro" id="IPR036396">
    <property type="entry name" value="Cyt_P450_sf"/>
</dbReference>
<evidence type="ECO:0000256" key="10">
    <source>
        <dbReference type="ARBA" id="ARBA00023033"/>
    </source>
</evidence>
<dbReference type="CDD" id="cd11073">
    <property type="entry name" value="CYP76-like"/>
    <property type="match status" value="1"/>
</dbReference>
<gene>
    <name evidence="14" type="ORF">AAHA92_23954</name>
</gene>
<accession>A0ABD1GXH0</accession>
<evidence type="ECO:0000313" key="14">
    <source>
        <dbReference type="EMBL" id="KAL1547481.1"/>
    </source>
</evidence>
<keyword evidence="4 12" id="KW-0349">Heme</keyword>
<evidence type="ECO:0000256" key="13">
    <source>
        <dbReference type="RuleBase" id="RU000461"/>
    </source>
</evidence>
<comment type="subcellular location">
    <subcellularLocation>
        <location evidence="2">Membrane</location>
        <topology evidence="2">Single-pass membrane protein</topology>
    </subcellularLocation>
</comment>
<evidence type="ECO:0000256" key="4">
    <source>
        <dbReference type="ARBA" id="ARBA00022617"/>
    </source>
</evidence>
<dbReference type="GO" id="GO:0016712">
    <property type="term" value="F:oxidoreductase activity, acting on paired donors, with incorporation or reduction of molecular oxygen, reduced flavin or flavoprotein as one donor, and incorporation of one atom of oxygen"/>
    <property type="evidence" value="ECO:0007669"/>
    <property type="project" value="UniProtKB-EC"/>
</dbReference>
<feature type="binding site" description="axial binding residue" evidence="12">
    <location>
        <position position="446"/>
    </location>
    <ligand>
        <name>heme</name>
        <dbReference type="ChEBI" id="CHEBI:30413"/>
    </ligand>
    <ligandPart>
        <name>Fe</name>
        <dbReference type="ChEBI" id="CHEBI:18248"/>
    </ligandPart>
</feature>
<reference evidence="14 15" key="1">
    <citation type="submission" date="2024-06" db="EMBL/GenBank/DDBJ databases">
        <title>A chromosome level genome sequence of Diviner's sage (Salvia divinorum).</title>
        <authorList>
            <person name="Ford S.A."/>
            <person name="Ro D.-K."/>
            <person name="Ness R.W."/>
            <person name="Phillips M.A."/>
        </authorList>
    </citation>
    <scope>NUCLEOTIDE SEQUENCE [LARGE SCALE GENOMIC DNA]</scope>
    <source>
        <strain evidence="14">SAF-2024a</strain>
        <tissue evidence="14">Leaf</tissue>
    </source>
</reference>
<dbReference type="PRINTS" id="PR00385">
    <property type="entry name" value="P450"/>
</dbReference>
<keyword evidence="6 12" id="KW-0479">Metal-binding</keyword>
<dbReference type="InterPro" id="IPR001128">
    <property type="entry name" value="Cyt_P450"/>
</dbReference>
<evidence type="ECO:0000256" key="2">
    <source>
        <dbReference type="ARBA" id="ARBA00004167"/>
    </source>
</evidence>
<evidence type="ECO:0000256" key="8">
    <source>
        <dbReference type="ARBA" id="ARBA00023002"/>
    </source>
</evidence>
<dbReference type="Pfam" id="PF00067">
    <property type="entry name" value="p450"/>
    <property type="match status" value="1"/>
</dbReference>
<dbReference type="PROSITE" id="PS00086">
    <property type="entry name" value="CYTOCHROME_P450"/>
    <property type="match status" value="1"/>
</dbReference>
<evidence type="ECO:0000256" key="6">
    <source>
        <dbReference type="ARBA" id="ARBA00022723"/>
    </source>
</evidence>
<sequence length="504" mass="56917">MQVYNILLWLGLAAAWVVYNRWLDPWRRHRGGGRKFPPGPPRLPILGNILQLGRNPHKSMAELAKQYGPLMSLKLGTQFVGVVSSPEMAREILQKQGLVFSMPFSAEAVCVLGHEHMSMGLLSTSSAQWRKLRRISKEHLFSPPALQASQHLRRERLRKLAEHVSNCGGPMNVGEATFTTMSNLMFGTLFSIEVAGFDDSDSCGRRELREHVNSLMRVAGAPNIADFFPLLASFDPQGLRRKLTYHLGSLMGLIQTLIDERLQARTALDYHNKNDSLETLLDLVQGHEYDLSIEEIKHMFVDLIIAGSDTSAATTEWAMVELLLHPDKLAKLKAELKNVLGDQNCILEESDISKLPYLQATVKEVLRYHPAAPLLAPHVAEDETKINGYLIPKHAKIFINIWAISRDPNIWKNPDRFEPERFLDNGIDFGGRHFELIPFGSGRKVCPGMPLASRMLHCMIATLCHNFDWKLEQGTESKQFQREDVFGLVLQKKTPLWAIPINKV</sequence>
<dbReference type="PANTHER" id="PTHR47950">
    <property type="entry name" value="CYTOCHROME P450, FAMILY 76, SUBFAMILY C, POLYPEPTIDE 5-RELATED"/>
    <property type="match status" value="1"/>
</dbReference>
<proteinExistence type="inferred from homology"/>
<keyword evidence="7" id="KW-1133">Transmembrane helix</keyword>
<dbReference type="GO" id="GO:0016020">
    <property type="term" value="C:membrane"/>
    <property type="evidence" value="ECO:0007669"/>
    <property type="project" value="UniProtKB-SubCell"/>
</dbReference>
<keyword evidence="8 13" id="KW-0560">Oxidoreductase</keyword>
<dbReference type="InterPro" id="IPR002401">
    <property type="entry name" value="Cyt_P450_E_grp-I"/>
</dbReference>
<dbReference type="EC" id="1.14.14.1" evidence="14"/>
<comment type="caution">
    <text evidence="14">The sequence shown here is derived from an EMBL/GenBank/DDBJ whole genome shotgun (WGS) entry which is preliminary data.</text>
</comment>
<keyword evidence="9 12" id="KW-0408">Iron</keyword>
<name>A0ABD1GXH0_SALDI</name>
<evidence type="ECO:0000256" key="9">
    <source>
        <dbReference type="ARBA" id="ARBA00023004"/>
    </source>
</evidence>
<comment type="cofactor">
    <cofactor evidence="1 12">
        <name>heme</name>
        <dbReference type="ChEBI" id="CHEBI:30413"/>
    </cofactor>
</comment>
<keyword evidence="15" id="KW-1185">Reference proteome</keyword>
<evidence type="ECO:0000256" key="11">
    <source>
        <dbReference type="ARBA" id="ARBA00023136"/>
    </source>
</evidence>
<dbReference type="PANTHER" id="PTHR47950:SF4">
    <property type="entry name" value="GERANIOL 8-HYDROXYLASE-LIKE"/>
    <property type="match status" value="1"/>
</dbReference>
<protein>
    <submittedName>
        <fullName evidence="14">Unspecific monooxygenase</fullName>
        <ecNumber evidence="14">1.14.14.1</ecNumber>
    </submittedName>
</protein>
<keyword evidence="5" id="KW-0812">Transmembrane</keyword>
<evidence type="ECO:0000256" key="3">
    <source>
        <dbReference type="ARBA" id="ARBA00010617"/>
    </source>
</evidence>
<evidence type="ECO:0000256" key="7">
    <source>
        <dbReference type="ARBA" id="ARBA00022989"/>
    </source>
</evidence>
<dbReference type="FunFam" id="1.10.630.10:FF:000163">
    <property type="entry name" value="Geraniol 8-hydroxylase"/>
    <property type="match status" value="1"/>
</dbReference>
<evidence type="ECO:0000256" key="5">
    <source>
        <dbReference type="ARBA" id="ARBA00022692"/>
    </source>
</evidence>
<dbReference type="GO" id="GO:0016114">
    <property type="term" value="P:terpenoid biosynthetic process"/>
    <property type="evidence" value="ECO:0007669"/>
    <property type="project" value="UniProtKB-ARBA"/>
</dbReference>
<dbReference type="EMBL" id="JBEAFC010000008">
    <property type="protein sequence ID" value="KAL1547481.1"/>
    <property type="molecule type" value="Genomic_DNA"/>
</dbReference>
<dbReference type="PRINTS" id="PR00463">
    <property type="entry name" value="EP450I"/>
</dbReference>
<dbReference type="GO" id="GO:0046872">
    <property type="term" value="F:metal ion binding"/>
    <property type="evidence" value="ECO:0007669"/>
    <property type="project" value="UniProtKB-KW"/>
</dbReference>
<organism evidence="14 15">
    <name type="scientific">Salvia divinorum</name>
    <name type="common">Maria pastora</name>
    <name type="synonym">Diviner's sage</name>
    <dbReference type="NCBI Taxonomy" id="28513"/>
    <lineage>
        <taxon>Eukaryota</taxon>
        <taxon>Viridiplantae</taxon>
        <taxon>Streptophyta</taxon>
        <taxon>Embryophyta</taxon>
        <taxon>Tracheophyta</taxon>
        <taxon>Spermatophyta</taxon>
        <taxon>Magnoliopsida</taxon>
        <taxon>eudicotyledons</taxon>
        <taxon>Gunneridae</taxon>
        <taxon>Pentapetalae</taxon>
        <taxon>asterids</taxon>
        <taxon>lamiids</taxon>
        <taxon>Lamiales</taxon>
        <taxon>Lamiaceae</taxon>
        <taxon>Nepetoideae</taxon>
        <taxon>Mentheae</taxon>
        <taxon>Salviinae</taxon>
        <taxon>Salvia</taxon>
        <taxon>Salvia subgen. Calosphace</taxon>
    </lineage>
</organism>
<dbReference type="Gene3D" id="1.10.630.10">
    <property type="entry name" value="Cytochrome P450"/>
    <property type="match status" value="1"/>
</dbReference>
<keyword evidence="11" id="KW-0472">Membrane</keyword>
<dbReference type="InterPro" id="IPR017972">
    <property type="entry name" value="Cyt_P450_CS"/>
</dbReference>
<dbReference type="SUPFAM" id="SSF48264">
    <property type="entry name" value="Cytochrome P450"/>
    <property type="match status" value="1"/>
</dbReference>
<comment type="similarity">
    <text evidence="3 13">Belongs to the cytochrome P450 family.</text>
</comment>
<keyword evidence="10 13" id="KW-0503">Monooxygenase</keyword>
<evidence type="ECO:0000313" key="15">
    <source>
        <dbReference type="Proteomes" id="UP001567538"/>
    </source>
</evidence>